<dbReference type="SMR" id="A0A401H969"/>
<feature type="transmembrane region" description="Helical" evidence="11">
    <location>
        <begin position="58"/>
        <end position="76"/>
    </location>
</feature>
<keyword evidence="6" id="KW-0630">Potassium</keyword>
<gene>
    <name evidence="13" type="ORF">apy_06920</name>
</gene>
<evidence type="ECO:0000256" key="2">
    <source>
        <dbReference type="ARBA" id="ARBA00022448"/>
    </source>
</evidence>
<keyword evidence="4 11" id="KW-0812">Transmembrane</keyword>
<dbReference type="Pfam" id="PF00520">
    <property type="entry name" value="Ion_trans"/>
    <property type="match status" value="1"/>
</dbReference>
<keyword evidence="10 13" id="KW-0407">Ion channel</keyword>
<dbReference type="RefSeq" id="WP_131159983.1">
    <property type="nucleotide sequence ID" value="NZ_BDMD01000037.1"/>
</dbReference>
<evidence type="ECO:0000256" key="9">
    <source>
        <dbReference type="ARBA" id="ARBA00023136"/>
    </source>
</evidence>
<dbReference type="Proteomes" id="UP000291213">
    <property type="component" value="Unassembled WGS sequence"/>
</dbReference>
<dbReference type="SUPFAM" id="SSF81324">
    <property type="entry name" value="Voltage-gated potassium channels"/>
    <property type="match status" value="1"/>
</dbReference>
<feature type="transmembrane region" description="Helical" evidence="11">
    <location>
        <begin position="208"/>
        <end position="229"/>
    </location>
</feature>
<accession>A0A401H969</accession>
<evidence type="ECO:0000256" key="11">
    <source>
        <dbReference type="SAM" id="Phobius"/>
    </source>
</evidence>
<keyword evidence="2" id="KW-0813">Transport</keyword>
<sequence length="282" mass="31146">MARFRRGLSDLGGRVRSIGDVMEHPLVELGVSYAALLSVIVVVVEYTMQLSREYLIRLYLVDLILVIILWADYAYRAYKSGDPAGYVKKTFYEIPALIPAGLLALIEGQLAGLGLFRLVRLLRLLRILLIISRGSKFLSAIADAADKIRFYHLFGAVMLTVLYGAFAIYIVEYPDPNSSIKSVFDALWWAVVTATTVGYGDVVPATPIGKVIGIAVMLTGISALTLLIGTVSNMFQKILAGEPEPSCSSAKLAEMVSSMSEEEFEEFVRTLRILRRLERSVK</sequence>
<feature type="transmembrane region" description="Helical" evidence="11">
    <location>
        <begin position="148"/>
        <end position="171"/>
    </location>
</feature>
<dbReference type="OrthoDB" id="43518at2157"/>
<evidence type="ECO:0000256" key="10">
    <source>
        <dbReference type="ARBA" id="ARBA00023303"/>
    </source>
</evidence>
<evidence type="ECO:0000259" key="12">
    <source>
        <dbReference type="Pfam" id="PF00520"/>
    </source>
</evidence>
<evidence type="ECO:0000256" key="8">
    <source>
        <dbReference type="ARBA" id="ARBA00023065"/>
    </source>
</evidence>
<feature type="domain" description="Ion transport" evidence="12">
    <location>
        <begin position="27"/>
        <end position="238"/>
    </location>
</feature>
<comment type="subcellular location">
    <subcellularLocation>
        <location evidence="1">Membrane</location>
        <topology evidence="1">Multi-pass membrane protein</topology>
    </subcellularLocation>
</comment>
<feature type="transmembrane region" description="Helical" evidence="11">
    <location>
        <begin position="26"/>
        <end position="46"/>
    </location>
</feature>
<comment type="caution">
    <text evidence="13">The sequence shown here is derived from an EMBL/GenBank/DDBJ whole genome shotgun (WGS) entry which is preliminary data.</text>
</comment>
<evidence type="ECO:0000256" key="3">
    <source>
        <dbReference type="ARBA" id="ARBA00022538"/>
    </source>
</evidence>
<dbReference type="EMBL" id="BDMD01000037">
    <property type="protein sequence ID" value="GBF08967.1"/>
    <property type="molecule type" value="Genomic_DNA"/>
</dbReference>
<evidence type="ECO:0000256" key="1">
    <source>
        <dbReference type="ARBA" id="ARBA00004141"/>
    </source>
</evidence>
<evidence type="ECO:0000313" key="13">
    <source>
        <dbReference type="EMBL" id="GBF08967.1"/>
    </source>
</evidence>
<evidence type="ECO:0000313" key="14">
    <source>
        <dbReference type="Proteomes" id="UP000291213"/>
    </source>
</evidence>
<reference evidence="13 14" key="1">
    <citation type="submission" date="2017-02" db="EMBL/GenBank/DDBJ databases">
        <title>isolation and characterization of a novel temperate virus Aeropyrum globular virus 1 infecting hyperthermophilic archaeon Aeropyrum.</title>
        <authorList>
            <person name="Yumiya M."/>
            <person name="Yoshida T."/>
            <person name="Sako Y."/>
        </authorList>
    </citation>
    <scope>NUCLEOTIDE SEQUENCE [LARGE SCALE GENOMIC DNA]</scope>
    <source>
        <strain evidence="13 14">YK1-12-2013</strain>
    </source>
</reference>
<keyword evidence="8" id="KW-0406">Ion transport</keyword>
<dbReference type="GO" id="GO:0005249">
    <property type="term" value="F:voltage-gated potassium channel activity"/>
    <property type="evidence" value="ECO:0007669"/>
    <property type="project" value="InterPro"/>
</dbReference>
<dbReference type="InterPro" id="IPR005821">
    <property type="entry name" value="Ion_trans_dom"/>
</dbReference>
<dbReference type="GO" id="GO:0001508">
    <property type="term" value="P:action potential"/>
    <property type="evidence" value="ECO:0007669"/>
    <property type="project" value="TreeGrafter"/>
</dbReference>
<keyword evidence="5" id="KW-0631">Potassium channel</keyword>
<evidence type="ECO:0000256" key="7">
    <source>
        <dbReference type="ARBA" id="ARBA00022989"/>
    </source>
</evidence>
<dbReference type="PANTHER" id="PTHR11537">
    <property type="entry name" value="VOLTAGE-GATED POTASSIUM CHANNEL"/>
    <property type="match status" value="1"/>
</dbReference>
<keyword evidence="7 11" id="KW-1133">Transmembrane helix</keyword>
<evidence type="ECO:0000256" key="5">
    <source>
        <dbReference type="ARBA" id="ARBA00022826"/>
    </source>
</evidence>
<dbReference type="InterPro" id="IPR028325">
    <property type="entry name" value="VG_K_chnl"/>
</dbReference>
<dbReference type="PANTHER" id="PTHR11537:SF254">
    <property type="entry name" value="POTASSIUM VOLTAGE-GATED CHANNEL PROTEIN SHAB"/>
    <property type="match status" value="1"/>
</dbReference>
<proteinExistence type="predicted"/>
<dbReference type="AlphaFoldDB" id="A0A401H969"/>
<feature type="transmembrane region" description="Helical" evidence="11">
    <location>
        <begin position="96"/>
        <end position="116"/>
    </location>
</feature>
<name>A0A401H969_AERPX</name>
<dbReference type="Gene3D" id="1.10.287.70">
    <property type="match status" value="1"/>
</dbReference>
<organism evidence="13 14">
    <name type="scientific">Aeropyrum pernix</name>
    <dbReference type="NCBI Taxonomy" id="56636"/>
    <lineage>
        <taxon>Archaea</taxon>
        <taxon>Thermoproteota</taxon>
        <taxon>Thermoprotei</taxon>
        <taxon>Desulfurococcales</taxon>
        <taxon>Desulfurococcaceae</taxon>
        <taxon>Aeropyrum</taxon>
    </lineage>
</organism>
<evidence type="ECO:0000256" key="4">
    <source>
        <dbReference type="ARBA" id="ARBA00022692"/>
    </source>
</evidence>
<dbReference type="GO" id="GO:0008076">
    <property type="term" value="C:voltage-gated potassium channel complex"/>
    <property type="evidence" value="ECO:0007669"/>
    <property type="project" value="InterPro"/>
</dbReference>
<keyword evidence="9 11" id="KW-0472">Membrane</keyword>
<feature type="transmembrane region" description="Helical" evidence="11">
    <location>
        <begin position="183"/>
        <end position="202"/>
    </location>
</feature>
<keyword evidence="3" id="KW-0633">Potassium transport</keyword>
<protein>
    <submittedName>
        <fullName evidence="13">Voltage-gated potassium channel</fullName>
    </submittedName>
</protein>
<evidence type="ECO:0000256" key="6">
    <source>
        <dbReference type="ARBA" id="ARBA00022958"/>
    </source>
</evidence>